<comment type="caution">
    <text evidence="3">The sequence shown here is derived from an EMBL/GenBank/DDBJ whole genome shotgun (WGS) entry which is preliminary data.</text>
</comment>
<keyword evidence="4" id="KW-1185">Reference proteome</keyword>
<reference evidence="3" key="1">
    <citation type="submission" date="2021-11" db="EMBL/GenBank/DDBJ databases">
        <title>Genome sequence.</title>
        <authorList>
            <person name="Sun Q."/>
        </authorList>
    </citation>
    <scope>NUCLEOTIDE SEQUENCE</scope>
    <source>
        <strain evidence="3">JC732</strain>
    </source>
</reference>
<dbReference type="PANTHER" id="PTHR33542">
    <property type="entry name" value="SIROHYDROCHLORIN FERROCHELATASE, CHLOROPLASTIC"/>
    <property type="match status" value="1"/>
</dbReference>
<evidence type="ECO:0000313" key="3">
    <source>
        <dbReference type="EMBL" id="MCC9629780.1"/>
    </source>
</evidence>
<name>A0A9X1MP42_9BACT</name>
<keyword evidence="1" id="KW-0479">Metal-binding</keyword>
<evidence type="ECO:0000256" key="1">
    <source>
        <dbReference type="ARBA" id="ARBA00022723"/>
    </source>
</evidence>
<accession>A0A9X1MP42</accession>
<dbReference type="InterPro" id="IPR002762">
    <property type="entry name" value="CbiX-like"/>
</dbReference>
<dbReference type="AlphaFoldDB" id="A0A9X1MP42"/>
<dbReference type="GO" id="GO:0046872">
    <property type="term" value="F:metal ion binding"/>
    <property type="evidence" value="ECO:0007669"/>
    <property type="project" value="UniProtKB-KW"/>
</dbReference>
<dbReference type="GO" id="GO:0016829">
    <property type="term" value="F:lyase activity"/>
    <property type="evidence" value="ECO:0007669"/>
    <property type="project" value="UniProtKB-KW"/>
</dbReference>
<dbReference type="PANTHER" id="PTHR33542:SF3">
    <property type="entry name" value="SIROHYDROCHLORIN FERROCHELATASE, CHLOROPLASTIC"/>
    <property type="match status" value="1"/>
</dbReference>
<evidence type="ECO:0008006" key="5">
    <source>
        <dbReference type="Google" id="ProtNLM"/>
    </source>
</evidence>
<organism evidence="3 4">
    <name type="scientific">Blastopirellula sediminis</name>
    <dbReference type="NCBI Taxonomy" id="2894196"/>
    <lineage>
        <taxon>Bacteria</taxon>
        <taxon>Pseudomonadati</taxon>
        <taxon>Planctomycetota</taxon>
        <taxon>Planctomycetia</taxon>
        <taxon>Pirellulales</taxon>
        <taxon>Pirellulaceae</taxon>
        <taxon>Blastopirellula</taxon>
    </lineage>
</organism>
<dbReference type="Gene3D" id="3.40.50.1400">
    <property type="match status" value="1"/>
</dbReference>
<evidence type="ECO:0000313" key="4">
    <source>
        <dbReference type="Proteomes" id="UP001139103"/>
    </source>
</evidence>
<dbReference type="InterPro" id="IPR050963">
    <property type="entry name" value="Sirohydro_Cobaltochel/CbiX"/>
</dbReference>
<evidence type="ECO:0000256" key="2">
    <source>
        <dbReference type="ARBA" id="ARBA00023239"/>
    </source>
</evidence>
<dbReference type="SUPFAM" id="SSF53800">
    <property type="entry name" value="Chelatase"/>
    <property type="match status" value="1"/>
</dbReference>
<keyword evidence="2" id="KW-0456">Lyase</keyword>
<sequence>MNSESSPNETIGIVVVDHGSRRAASNELLLDVVQLFRQTTGREIVEAAHMELAEPSIAAAFAKCVAQGANLVIVHPYFLSPGRHWSEDIPRLAAEAAAAHPGVRHLVTAPLGLHTKMAEIMAERIDVCLARCRGEEVSCGVCDEQTRCRLLE</sequence>
<dbReference type="CDD" id="cd03416">
    <property type="entry name" value="CbiX_SirB_N"/>
    <property type="match status" value="1"/>
</dbReference>
<protein>
    <recommendedName>
        <fullName evidence="5">Cobalamin biosynthesis protein CbiX</fullName>
    </recommendedName>
</protein>
<dbReference type="EMBL" id="JAJKFT010000010">
    <property type="protein sequence ID" value="MCC9629780.1"/>
    <property type="molecule type" value="Genomic_DNA"/>
</dbReference>
<dbReference type="Pfam" id="PF01903">
    <property type="entry name" value="CbiX"/>
    <property type="match status" value="1"/>
</dbReference>
<dbReference type="Proteomes" id="UP001139103">
    <property type="component" value="Unassembled WGS sequence"/>
</dbReference>
<gene>
    <name evidence="3" type="ORF">LOC68_15425</name>
</gene>
<dbReference type="RefSeq" id="WP_230220351.1">
    <property type="nucleotide sequence ID" value="NZ_JAJKFT010000010.1"/>
</dbReference>
<proteinExistence type="predicted"/>